<proteinExistence type="inferred from homology"/>
<evidence type="ECO:0000256" key="7">
    <source>
        <dbReference type="PROSITE-ProRule" id="PRU00284"/>
    </source>
</evidence>
<dbReference type="Pfam" id="PF00672">
    <property type="entry name" value="HAMP"/>
    <property type="match status" value="1"/>
</dbReference>
<dbReference type="InterPro" id="IPR003660">
    <property type="entry name" value="HAMP_dom"/>
</dbReference>
<dbReference type="PROSITE" id="PS50111">
    <property type="entry name" value="CHEMOTAXIS_TRANSDUC_2"/>
    <property type="match status" value="1"/>
</dbReference>
<evidence type="ECO:0000259" key="9">
    <source>
        <dbReference type="PROSITE" id="PS50111"/>
    </source>
</evidence>
<evidence type="ECO:0000256" key="3">
    <source>
        <dbReference type="ARBA" id="ARBA00022989"/>
    </source>
</evidence>
<dbReference type="CDD" id="cd12913">
    <property type="entry name" value="PDC1_MCP_like"/>
    <property type="match status" value="1"/>
</dbReference>
<dbReference type="FunFam" id="1.10.287.950:FF:000001">
    <property type="entry name" value="Methyl-accepting chemotaxis sensory transducer"/>
    <property type="match status" value="1"/>
</dbReference>
<evidence type="ECO:0000313" key="12">
    <source>
        <dbReference type="Proteomes" id="UP000242999"/>
    </source>
</evidence>
<feature type="transmembrane region" description="Helical" evidence="8">
    <location>
        <begin position="356"/>
        <end position="373"/>
    </location>
</feature>
<feature type="domain" description="HAMP" evidence="10">
    <location>
        <begin position="375"/>
        <end position="429"/>
    </location>
</feature>
<evidence type="ECO:0000256" key="8">
    <source>
        <dbReference type="SAM" id="Phobius"/>
    </source>
</evidence>
<gene>
    <name evidence="11" type="ORF">SAMN05421831_105136</name>
</gene>
<dbReference type="SMART" id="SM00283">
    <property type="entry name" value="MA"/>
    <property type="match status" value="1"/>
</dbReference>
<keyword evidence="3 8" id="KW-1133">Transmembrane helix</keyword>
<dbReference type="STRING" id="64971.SAMN05421831_105136"/>
<evidence type="ECO:0000256" key="5">
    <source>
        <dbReference type="ARBA" id="ARBA00023224"/>
    </source>
</evidence>
<keyword evidence="12" id="KW-1185">Reference proteome</keyword>
<dbReference type="SUPFAM" id="SSF58104">
    <property type="entry name" value="Methyl-accepting chemotaxis protein (MCP) signaling domain"/>
    <property type="match status" value="1"/>
</dbReference>
<reference evidence="12" key="1">
    <citation type="submission" date="2016-10" db="EMBL/GenBank/DDBJ databases">
        <authorList>
            <person name="Varghese N."/>
            <person name="Submissions S."/>
        </authorList>
    </citation>
    <scope>NUCLEOTIDE SEQUENCE [LARGE SCALE GENOMIC DNA]</scope>
    <source>
        <strain evidence="12">DSM 7165</strain>
    </source>
</reference>
<dbReference type="CDD" id="cd11386">
    <property type="entry name" value="MCP_signal"/>
    <property type="match status" value="1"/>
</dbReference>
<dbReference type="PROSITE" id="PS50885">
    <property type="entry name" value="HAMP"/>
    <property type="match status" value="1"/>
</dbReference>
<comment type="similarity">
    <text evidence="6">Belongs to the methyl-accepting chemotaxis (MCP) protein family.</text>
</comment>
<keyword evidence="4 8" id="KW-0472">Membrane</keyword>
<evidence type="ECO:0000313" key="11">
    <source>
        <dbReference type="EMBL" id="SEI61390.1"/>
    </source>
</evidence>
<dbReference type="SMART" id="SM00304">
    <property type="entry name" value="HAMP"/>
    <property type="match status" value="2"/>
</dbReference>
<dbReference type="Gene3D" id="3.30.450.20">
    <property type="entry name" value="PAS domain"/>
    <property type="match status" value="1"/>
</dbReference>
<dbReference type="OrthoDB" id="2489132at2"/>
<keyword evidence="2 8" id="KW-0812">Transmembrane</keyword>
<feature type="domain" description="Methyl-accepting transducer" evidence="9">
    <location>
        <begin position="434"/>
        <end position="670"/>
    </location>
</feature>
<dbReference type="EMBL" id="FNYH01000005">
    <property type="protein sequence ID" value="SEI61390.1"/>
    <property type="molecule type" value="Genomic_DNA"/>
</dbReference>
<dbReference type="GO" id="GO:0016020">
    <property type="term" value="C:membrane"/>
    <property type="evidence" value="ECO:0007669"/>
    <property type="project" value="UniProtKB-SubCell"/>
</dbReference>
<dbReference type="InterPro" id="IPR004089">
    <property type="entry name" value="MCPsignal_dom"/>
</dbReference>
<evidence type="ECO:0000256" key="1">
    <source>
        <dbReference type="ARBA" id="ARBA00004141"/>
    </source>
</evidence>
<comment type="subcellular location">
    <subcellularLocation>
        <location evidence="1">Membrane</location>
        <topology evidence="1">Multi-pass membrane protein</topology>
    </subcellularLocation>
</comment>
<protein>
    <submittedName>
        <fullName evidence="11">Methyl-accepting chemotaxis protein</fullName>
    </submittedName>
</protein>
<dbReference type="AlphaFoldDB" id="A0A1H6SBJ4"/>
<keyword evidence="5 7" id="KW-0807">Transducer</keyword>
<sequence length="706" mass="77256">MKTLSIQLKILLWSSASLILTLAIVLGFSYQVARDAQGLVTERTQKLLTDEIDQQLRLIGEMQANLVRERIEEGFGVAKVLADILYQASQDPALNLQRTEVKTLLQSVIQERPFLGGIYTDWEPNAFDGQDAVFKQASEHSKPGVGTLDIYWSRSLQGQLAYQVTGEKYNTQKDAAGVRLSEWYLCPKENLRACLLDPYTYEVQGQQVLMTSLVVPMIKDGRFLGITGVDFHLNFLQEKLQKAAAQFYQGQAHLTLMTQSGRILASTHGETWAGQSLQNQLPALAKGIQHHLAKNHLYETRDANWVRVMQPIRFPSVQANAWGVLVELPTHLVTQEVQTLETSLINLFAGVFQQQFLIGSAMALLGVLMLWGFSRSLVRPLQNLVDRVQELAAGDGDLTKALQIESHKELIALCAYFNQFTENLRQMVVDVRQTATRVQASAAQSAQIAAQANQGVDKQSHEIDQVATAMTQMTASAQEVAQHAAGAAQEAHQVQQQVLGARDTVYQSADAIRQLAQDVQTSAQVIQAVAAESDNINRILGVIGEIAEQTNLLALNAAIEAARAGEQGRGFAVVADEVRNLASRTQTSTEEIDVLIHGLQAKIQGAVQSMEHGHAKAEHTQAAADQAVQELETVVRAIQGINDMAAQIASAAEQQHLVAEDINRSITRIGEVAAQVSQGASQATQDSHALSTLAQDLQQQIGRLRA</sequence>
<dbReference type="GO" id="GO:0007165">
    <property type="term" value="P:signal transduction"/>
    <property type="evidence" value="ECO:0007669"/>
    <property type="project" value="UniProtKB-KW"/>
</dbReference>
<dbReference type="PANTHER" id="PTHR32089">
    <property type="entry name" value="METHYL-ACCEPTING CHEMOTAXIS PROTEIN MCPB"/>
    <property type="match status" value="1"/>
</dbReference>
<evidence type="ECO:0000256" key="6">
    <source>
        <dbReference type="ARBA" id="ARBA00029447"/>
    </source>
</evidence>
<dbReference type="Pfam" id="PF22673">
    <property type="entry name" value="MCP-like_PDC_1"/>
    <property type="match status" value="1"/>
</dbReference>
<accession>A0A1H6SBJ4</accession>
<dbReference type="Proteomes" id="UP000242999">
    <property type="component" value="Unassembled WGS sequence"/>
</dbReference>
<name>A0A1H6SBJ4_9GAMM</name>
<dbReference type="Gene3D" id="1.10.287.950">
    <property type="entry name" value="Methyl-accepting chemotaxis protein"/>
    <property type="match status" value="1"/>
</dbReference>
<dbReference type="CDD" id="cd06225">
    <property type="entry name" value="HAMP"/>
    <property type="match status" value="1"/>
</dbReference>
<evidence type="ECO:0000256" key="4">
    <source>
        <dbReference type="ARBA" id="ARBA00023136"/>
    </source>
</evidence>
<dbReference type="PANTHER" id="PTHR32089:SF119">
    <property type="entry name" value="METHYL-ACCEPTING CHEMOTAXIS PROTEIN CTPL"/>
    <property type="match status" value="1"/>
</dbReference>
<organism evidence="11 12">
    <name type="scientific">Allopseudospirillum japonicum</name>
    <dbReference type="NCBI Taxonomy" id="64971"/>
    <lineage>
        <taxon>Bacteria</taxon>
        <taxon>Pseudomonadati</taxon>
        <taxon>Pseudomonadota</taxon>
        <taxon>Gammaproteobacteria</taxon>
        <taxon>Oceanospirillales</taxon>
        <taxon>Oceanospirillaceae</taxon>
        <taxon>Allopseudospirillum</taxon>
    </lineage>
</organism>
<dbReference type="RefSeq" id="WP_093309251.1">
    <property type="nucleotide sequence ID" value="NZ_FNYH01000005.1"/>
</dbReference>
<dbReference type="Pfam" id="PF00015">
    <property type="entry name" value="MCPsignal"/>
    <property type="match status" value="1"/>
</dbReference>
<dbReference type="GO" id="GO:0006935">
    <property type="term" value="P:chemotaxis"/>
    <property type="evidence" value="ECO:0007669"/>
    <property type="project" value="UniProtKB-ARBA"/>
</dbReference>
<evidence type="ECO:0000256" key="2">
    <source>
        <dbReference type="ARBA" id="ARBA00022692"/>
    </source>
</evidence>
<evidence type="ECO:0000259" key="10">
    <source>
        <dbReference type="PROSITE" id="PS50885"/>
    </source>
</evidence>